<dbReference type="PANTHER" id="PTHR22597:SF22">
    <property type="entry name" value="POLYCOMB GROUP PROTEIN EMBRYONIC FLOWER 2-RELATED"/>
    <property type="match status" value="1"/>
</dbReference>
<dbReference type="OrthoDB" id="166746at2759"/>
<dbReference type="GO" id="GO:0008270">
    <property type="term" value="F:zinc ion binding"/>
    <property type="evidence" value="ECO:0007669"/>
    <property type="project" value="UniProtKB-KW"/>
</dbReference>
<reference evidence="10 11" key="1">
    <citation type="journal article" date="2018" name="Mol. Plant">
        <title>The genome of Artemisia annua provides insight into the evolution of Asteraceae family and artemisinin biosynthesis.</title>
        <authorList>
            <person name="Shen Q."/>
            <person name="Zhang L."/>
            <person name="Liao Z."/>
            <person name="Wang S."/>
            <person name="Yan T."/>
            <person name="Shi P."/>
            <person name="Liu M."/>
            <person name="Fu X."/>
            <person name="Pan Q."/>
            <person name="Wang Y."/>
            <person name="Lv Z."/>
            <person name="Lu X."/>
            <person name="Zhang F."/>
            <person name="Jiang W."/>
            <person name="Ma Y."/>
            <person name="Chen M."/>
            <person name="Hao X."/>
            <person name="Li L."/>
            <person name="Tang Y."/>
            <person name="Lv G."/>
            <person name="Zhou Y."/>
            <person name="Sun X."/>
            <person name="Brodelius P.E."/>
            <person name="Rose J.K.C."/>
            <person name="Tang K."/>
        </authorList>
    </citation>
    <scope>NUCLEOTIDE SEQUENCE [LARGE SCALE GENOMIC DNA]</scope>
    <source>
        <strain evidence="11">cv. Huhao1</strain>
        <tissue evidence="10">Leaf</tissue>
    </source>
</reference>
<dbReference type="InterPro" id="IPR056068">
    <property type="entry name" value="EMF2-like_DUF7651"/>
</dbReference>
<keyword evidence="2" id="KW-0479">Metal-binding</keyword>
<evidence type="ECO:0000259" key="9">
    <source>
        <dbReference type="Pfam" id="PF24663"/>
    </source>
</evidence>
<dbReference type="STRING" id="35608.A0A2U1NRD8"/>
<evidence type="ECO:0000256" key="6">
    <source>
        <dbReference type="ARBA" id="ARBA00023163"/>
    </source>
</evidence>
<proteinExistence type="inferred from homology"/>
<evidence type="ECO:0000313" key="10">
    <source>
        <dbReference type="EMBL" id="PWA76072.1"/>
    </source>
</evidence>
<dbReference type="Proteomes" id="UP000245207">
    <property type="component" value="Unassembled WGS sequence"/>
</dbReference>
<feature type="domain" description="Polycomb protein VEFS-Box" evidence="7">
    <location>
        <begin position="490"/>
        <end position="609"/>
    </location>
</feature>
<dbReference type="CDD" id="cd21553">
    <property type="entry name" value="VEFS-box_EMF2-like"/>
    <property type="match status" value="1"/>
</dbReference>
<organism evidence="10 11">
    <name type="scientific">Artemisia annua</name>
    <name type="common">Sweet wormwood</name>
    <dbReference type="NCBI Taxonomy" id="35608"/>
    <lineage>
        <taxon>Eukaryota</taxon>
        <taxon>Viridiplantae</taxon>
        <taxon>Streptophyta</taxon>
        <taxon>Embryophyta</taxon>
        <taxon>Tracheophyta</taxon>
        <taxon>Spermatophyta</taxon>
        <taxon>Magnoliopsida</taxon>
        <taxon>eudicotyledons</taxon>
        <taxon>Gunneridae</taxon>
        <taxon>Pentapetalae</taxon>
        <taxon>asterids</taxon>
        <taxon>campanulids</taxon>
        <taxon>Asterales</taxon>
        <taxon>Asteraceae</taxon>
        <taxon>Asteroideae</taxon>
        <taxon>Anthemideae</taxon>
        <taxon>Artemisiinae</taxon>
        <taxon>Artemisia</taxon>
    </lineage>
</organism>
<feature type="domain" description="DUF7651" evidence="9">
    <location>
        <begin position="77"/>
        <end position="283"/>
    </location>
</feature>
<gene>
    <name evidence="10" type="ORF">CTI12_AA147380</name>
</gene>
<dbReference type="InterPro" id="IPR019135">
    <property type="entry name" value="Polycomb_protein_VEFS-Box"/>
</dbReference>
<keyword evidence="3" id="KW-0863">Zinc-finger</keyword>
<protein>
    <submittedName>
        <fullName evidence="10">Polycomb protein, VEFS-Box</fullName>
    </submittedName>
</protein>
<keyword evidence="4" id="KW-0862">Zinc</keyword>
<accession>A0A2U1NRD8</accession>
<comment type="similarity">
    <text evidence="1">Belongs to the VEFS (VRN2-EMF2-FIS2-SU(Z)12) family.</text>
</comment>
<dbReference type="AlphaFoldDB" id="A0A2U1NRD8"/>
<sequence length="630" mass="71520">MPGIPLGARETMNSVFNCSYSRSPDQMCRRGSRVQLSQEEQNAAEESLSVYCKPVELYNILQRRAVKNPLFLQRCLHYKLQAKNKRRIQISVSISGAINDGMHSQGLLPLYILLAKPLSTVNMERSAVYRFNRACKLTAYNGAETVSSAQAKFILPDISKLSAEIKSGSLSMLLVSCVDSTDHQGIDLSKDHVFRSSSNFGGYCLLGKIPMDILHQSLERSPKLSLGGRAETITSVSMRSCYMKFRGLDEEKCVSFQFPHNSEAVSILQQVPVIISAEELGAKDISPYDLYSYSDIPDNSRPRIIRLRTGNVIFNYKYYNDMLHRTEVTEDFSCPFCLLRCASYKGLRIHLTSSHDLFHFDFLVDEDYQVVNVSVKTDVWTSEIAAEGVDPRKQTFSFCHKPMRRRIPGSRTQNANHVLSLPLDSDVPTEGAKCDTYSPNTTCISSATGVSFTEPDSVQSVPGSKLAPPVMLQFAKTRKLSVEQSDPRNRALLHKRQFFHSHRAQPMAAEQVFAEQDSEDEVDDDVADLEDRRMLDDFVDVTKDEKHMMHLWNSFIRKQRVLADSHVPWASEAFSILHKEDFVQNPALLWCWRLFMIKLWNHGLIDQQTLNNCNLILEQHQHIDAITTET</sequence>
<evidence type="ECO:0000256" key="1">
    <source>
        <dbReference type="ARBA" id="ARBA00007416"/>
    </source>
</evidence>
<evidence type="ECO:0000256" key="2">
    <source>
        <dbReference type="ARBA" id="ARBA00022723"/>
    </source>
</evidence>
<keyword evidence="11" id="KW-1185">Reference proteome</keyword>
<dbReference type="Pfam" id="PF24663">
    <property type="entry name" value="DUF7651"/>
    <property type="match status" value="1"/>
</dbReference>
<evidence type="ECO:0000256" key="5">
    <source>
        <dbReference type="ARBA" id="ARBA00023015"/>
    </source>
</evidence>
<evidence type="ECO:0000259" key="8">
    <source>
        <dbReference type="Pfam" id="PF23320"/>
    </source>
</evidence>
<dbReference type="Pfam" id="PF23320">
    <property type="entry name" value="Zn_SUZ12"/>
    <property type="match status" value="1"/>
</dbReference>
<dbReference type="EMBL" id="PKPP01002317">
    <property type="protein sequence ID" value="PWA76072.1"/>
    <property type="molecule type" value="Genomic_DNA"/>
</dbReference>
<dbReference type="Pfam" id="PF09733">
    <property type="entry name" value="VEFS-Box"/>
    <property type="match status" value="1"/>
</dbReference>
<evidence type="ECO:0000256" key="3">
    <source>
        <dbReference type="ARBA" id="ARBA00022771"/>
    </source>
</evidence>
<keyword evidence="5" id="KW-0805">Transcription regulation</keyword>
<feature type="domain" description="Polycomb protein SUZ12-like zinc finger" evidence="8">
    <location>
        <begin position="310"/>
        <end position="378"/>
    </location>
</feature>
<dbReference type="CDD" id="cd21749">
    <property type="entry name" value="ZnB-Zn_EMF2-like"/>
    <property type="match status" value="1"/>
</dbReference>
<evidence type="ECO:0000313" key="11">
    <source>
        <dbReference type="Proteomes" id="UP000245207"/>
    </source>
</evidence>
<name>A0A2U1NRD8_ARTAN</name>
<evidence type="ECO:0000256" key="4">
    <source>
        <dbReference type="ARBA" id="ARBA00022833"/>
    </source>
</evidence>
<evidence type="ECO:0000259" key="7">
    <source>
        <dbReference type="Pfam" id="PF09733"/>
    </source>
</evidence>
<keyword evidence="6" id="KW-0804">Transcription</keyword>
<dbReference type="PANTHER" id="PTHR22597">
    <property type="entry name" value="POLYCOMB GROUP PROTEIN"/>
    <property type="match status" value="1"/>
</dbReference>
<comment type="caution">
    <text evidence="10">The sequence shown here is derived from an EMBL/GenBank/DDBJ whole genome shotgun (WGS) entry which is preliminary data.</text>
</comment>
<dbReference type="GO" id="GO:0005634">
    <property type="term" value="C:nucleus"/>
    <property type="evidence" value="ECO:0007669"/>
    <property type="project" value="TreeGrafter"/>
</dbReference>
<dbReference type="GO" id="GO:0031490">
    <property type="term" value="F:chromatin DNA binding"/>
    <property type="evidence" value="ECO:0007669"/>
    <property type="project" value="TreeGrafter"/>
</dbReference>
<dbReference type="InterPro" id="IPR057540">
    <property type="entry name" value="Znf_SUZ12"/>
</dbReference>